<accession>A0ABT5JT50</accession>
<protein>
    <submittedName>
        <fullName evidence="1">Uncharacterized protein</fullName>
    </submittedName>
</protein>
<comment type="caution">
    <text evidence="1">The sequence shown here is derived from an EMBL/GenBank/DDBJ whole genome shotgun (WGS) entry which is preliminary data.</text>
</comment>
<reference evidence="1 2" key="1">
    <citation type="submission" date="2022-10" db="EMBL/GenBank/DDBJ databases">
        <title>Erythrobacter sp. sf7 Genome sequencing.</title>
        <authorList>
            <person name="Park S."/>
        </authorList>
    </citation>
    <scope>NUCLEOTIDE SEQUENCE [LARGE SCALE GENOMIC DNA]</scope>
    <source>
        <strain evidence="2">sf7</strain>
    </source>
</reference>
<evidence type="ECO:0000313" key="2">
    <source>
        <dbReference type="Proteomes" id="UP001216558"/>
    </source>
</evidence>
<gene>
    <name evidence="1" type="ORF">OIK40_14935</name>
</gene>
<organism evidence="1 2">
    <name type="scientific">Erythrobacter fulvus</name>
    <dbReference type="NCBI Taxonomy" id="2987523"/>
    <lineage>
        <taxon>Bacteria</taxon>
        <taxon>Pseudomonadati</taxon>
        <taxon>Pseudomonadota</taxon>
        <taxon>Alphaproteobacteria</taxon>
        <taxon>Sphingomonadales</taxon>
        <taxon>Erythrobacteraceae</taxon>
        <taxon>Erythrobacter/Porphyrobacter group</taxon>
        <taxon>Erythrobacter</taxon>
    </lineage>
</organism>
<dbReference type="Proteomes" id="UP001216558">
    <property type="component" value="Unassembled WGS sequence"/>
</dbReference>
<name>A0ABT5JT50_9SPHN</name>
<evidence type="ECO:0000313" key="1">
    <source>
        <dbReference type="EMBL" id="MDC8755941.1"/>
    </source>
</evidence>
<dbReference type="EMBL" id="JAQQXQ010000017">
    <property type="protein sequence ID" value="MDC8755941.1"/>
    <property type="molecule type" value="Genomic_DNA"/>
</dbReference>
<dbReference type="RefSeq" id="WP_273679152.1">
    <property type="nucleotide sequence ID" value="NZ_JAQQXQ010000017.1"/>
</dbReference>
<keyword evidence="2" id="KW-1185">Reference proteome</keyword>
<sequence length="75" mass="7916">MTLPRTAGPTVRATWRTGGTLLAGSLVSGDRALVYAGAVTGPVIRDLIEMSLQTDGSRLAQPEALAFGFEIELDR</sequence>
<proteinExistence type="predicted"/>